<feature type="domain" description="Bacterial alpha-L-rhamnosidase N-terminal" evidence="1">
    <location>
        <begin position="45"/>
        <end position="197"/>
    </location>
</feature>
<organism evidence="3 4">
    <name type="scientific">Coniella lustricola</name>
    <dbReference type="NCBI Taxonomy" id="2025994"/>
    <lineage>
        <taxon>Eukaryota</taxon>
        <taxon>Fungi</taxon>
        <taxon>Dikarya</taxon>
        <taxon>Ascomycota</taxon>
        <taxon>Pezizomycotina</taxon>
        <taxon>Sordariomycetes</taxon>
        <taxon>Sordariomycetidae</taxon>
        <taxon>Diaporthales</taxon>
        <taxon>Schizoparmaceae</taxon>
        <taxon>Coniella</taxon>
    </lineage>
</organism>
<dbReference type="GO" id="GO:0016798">
    <property type="term" value="F:hydrolase activity, acting on glycosyl bonds"/>
    <property type="evidence" value="ECO:0007669"/>
    <property type="project" value="UniProtKB-KW"/>
</dbReference>
<name>A0A2T3ACU7_9PEZI</name>
<dbReference type="Gene3D" id="2.60.420.10">
    <property type="entry name" value="Maltose phosphorylase, domain 3"/>
    <property type="match status" value="1"/>
</dbReference>
<protein>
    <submittedName>
        <fullName evidence="3">Six-hairpin glycosidase-like protein</fullName>
    </submittedName>
</protein>
<accession>A0A2T3ACU7</accession>
<sequence>MDQSPFAQTESKWIWIPGFDDAAAKGQFVNLRKTFSLDETPGADVLLHVSADTRYRLFLNGESISFGPPKSYLDSWYYDTINIAPLLKAGVNVLAARILRFSHAHDGCLSMIRAPLPGFILSCRIGDLNISSDLSWRGLLDAAATLAPDENWDYRLGPQFLSLNENVDGTRLQPGWHTADFNDSDWKTTVLALPQRKMSPMLDPWGLSPRNIPALPEIQTRFDNIVRCSDSTMMEIWKQLICGESSVVVPANTLHWVEIEANVLTTGFLDMSFTFEGDNSDEKSPSASILCSECYETPMEGGQGRRKGDRTDFENGQLYGITDNYDLHRGDNHYSPFWFRTFRYIRLSIDASLCSAPVKVTSLTYRSTHYPLDIQTKIETSDVLVRKLWDISINTLRNCMHETYEDCPFYEQHQFAMDTRSMILFTYVLSTDDRLPRKAIQEFHASRLGNGLIQTHYPCPGRSTIIPTFSLFWVLMICDHMEFFGDEALVRTYVAAANDVLEYFHSRINAETGLVGMFGRDSWAFVDWADGWATPERGFFGFAVPPAYYKTGSATYHTLVYAHVLAKASELFVFLKRYDTAREYLERRDALVQAVRKHCFDAQSGFFLDGPGATGELSQHSQIWAVLAGCVQGEDAKALLRRTIQQRKEFGLVKASLAQGFYLFRAASLAGVYQECWDTLLKPWERMIASNMTTWAESESMVRSDCHGWSAAPLWEIVTEILGVKSRTVVVVGVAVLWCWTDGSYCKVLYSSQLHRPLCSGN</sequence>
<dbReference type="STRING" id="2025994.A0A2T3ACU7"/>
<dbReference type="InterPro" id="IPR013737">
    <property type="entry name" value="Bac_rhamnosid_N"/>
</dbReference>
<dbReference type="Gene3D" id="1.50.10.10">
    <property type="match status" value="1"/>
</dbReference>
<dbReference type="Gene3D" id="2.60.120.260">
    <property type="entry name" value="Galactose-binding domain-like"/>
    <property type="match status" value="1"/>
</dbReference>
<gene>
    <name evidence="3" type="ORF">BD289DRAFT_466372</name>
</gene>
<dbReference type="Pfam" id="PF17389">
    <property type="entry name" value="Bac_rhamnosid6H"/>
    <property type="match status" value="1"/>
</dbReference>
<dbReference type="PANTHER" id="PTHR34987">
    <property type="entry name" value="C, PUTATIVE (AFU_ORTHOLOGUE AFUA_3G02880)-RELATED"/>
    <property type="match status" value="1"/>
</dbReference>
<dbReference type="Pfam" id="PF08531">
    <property type="entry name" value="Bac_rhamnosid_N"/>
    <property type="match status" value="1"/>
</dbReference>
<reference evidence="3 4" key="1">
    <citation type="journal article" date="2018" name="Mycol. Prog.">
        <title>Coniella lustricola, a new species from submerged detritus.</title>
        <authorList>
            <person name="Raudabaugh D.B."/>
            <person name="Iturriaga T."/>
            <person name="Carver A."/>
            <person name="Mondo S."/>
            <person name="Pangilinan J."/>
            <person name="Lipzen A."/>
            <person name="He G."/>
            <person name="Amirebrahimi M."/>
            <person name="Grigoriev I.V."/>
            <person name="Miller A.N."/>
        </authorList>
    </citation>
    <scope>NUCLEOTIDE SEQUENCE [LARGE SCALE GENOMIC DNA]</scope>
    <source>
        <strain evidence="3 4">B22-T-1</strain>
    </source>
</reference>
<dbReference type="Proteomes" id="UP000241462">
    <property type="component" value="Unassembled WGS sequence"/>
</dbReference>
<proteinExistence type="predicted"/>
<dbReference type="InterPro" id="IPR008979">
    <property type="entry name" value="Galactose-bd-like_sf"/>
</dbReference>
<feature type="domain" description="Alpha-L-rhamnosidase six-hairpin glycosidase" evidence="2">
    <location>
        <begin position="377"/>
        <end position="713"/>
    </location>
</feature>
<dbReference type="SUPFAM" id="SSF49785">
    <property type="entry name" value="Galactose-binding domain-like"/>
    <property type="match status" value="1"/>
</dbReference>
<dbReference type="InParanoid" id="A0A2T3ACU7"/>
<dbReference type="OrthoDB" id="6503935at2759"/>
<dbReference type="PANTHER" id="PTHR34987:SF2">
    <property type="entry name" value="B, PUTATIVE (AFU_ORTHOLOGUE AFUA_7G05040)-RELATED"/>
    <property type="match status" value="1"/>
</dbReference>
<evidence type="ECO:0000313" key="3">
    <source>
        <dbReference type="EMBL" id="PSR92035.1"/>
    </source>
</evidence>
<keyword evidence="3" id="KW-0326">Glycosidase</keyword>
<dbReference type="EMBL" id="KZ678411">
    <property type="protein sequence ID" value="PSR92035.1"/>
    <property type="molecule type" value="Genomic_DNA"/>
</dbReference>
<evidence type="ECO:0000259" key="2">
    <source>
        <dbReference type="Pfam" id="PF17389"/>
    </source>
</evidence>
<dbReference type="SUPFAM" id="SSF48208">
    <property type="entry name" value="Six-hairpin glycosidases"/>
    <property type="match status" value="1"/>
</dbReference>
<dbReference type="GO" id="GO:0005975">
    <property type="term" value="P:carbohydrate metabolic process"/>
    <property type="evidence" value="ECO:0007669"/>
    <property type="project" value="InterPro"/>
</dbReference>
<evidence type="ECO:0000259" key="1">
    <source>
        <dbReference type="Pfam" id="PF08531"/>
    </source>
</evidence>
<evidence type="ECO:0000313" key="4">
    <source>
        <dbReference type="Proteomes" id="UP000241462"/>
    </source>
</evidence>
<dbReference type="InterPro" id="IPR012341">
    <property type="entry name" value="6hp_glycosidase-like_sf"/>
</dbReference>
<keyword evidence="3" id="KW-0378">Hydrolase</keyword>
<dbReference type="InterPro" id="IPR008928">
    <property type="entry name" value="6-hairpin_glycosidase_sf"/>
</dbReference>
<dbReference type="AlphaFoldDB" id="A0A2T3ACU7"/>
<keyword evidence="4" id="KW-1185">Reference proteome</keyword>
<dbReference type="InterPro" id="IPR035396">
    <property type="entry name" value="Bac_rhamnosid6H"/>
</dbReference>